<gene>
    <name evidence="5" type="ORF">PVK06_045422</name>
</gene>
<evidence type="ECO:0000313" key="5">
    <source>
        <dbReference type="EMBL" id="KAK5777455.1"/>
    </source>
</evidence>
<reference evidence="5 6" key="1">
    <citation type="submission" date="2023-03" db="EMBL/GenBank/DDBJ databases">
        <title>WGS of Gossypium arboreum.</title>
        <authorList>
            <person name="Yu D."/>
        </authorList>
    </citation>
    <scope>NUCLEOTIDE SEQUENCE [LARGE SCALE GENOMIC DNA]</scope>
    <source>
        <tissue evidence="5">Leaf</tissue>
    </source>
</reference>
<feature type="domain" description="Fe2OG dioxygenase" evidence="4">
    <location>
        <begin position="531"/>
        <end position="631"/>
    </location>
</feature>
<dbReference type="InterPro" id="IPR027443">
    <property type="entry name" value="IPNS-like_sf"/>
</dbReference>
<dbReference type="InterPro" id="IPR044861">
    <property type="entry name" value="IPNS-like_FE2OG_OXY"/>
</dbReference>
<dbReference type="InterPro" id="IPR026992">
    <property type="entry name" value="DIOX_N"/>
</dbReference>
<dbReference type="PROSITE" id="PS51471">
    <property type="entry name" value="FE2OG_OXY"/>
    <property type="match status" value="2"/>
</dbReference>
<dbReference type="Pfam" id="PF14226">
    <property type="entry name" value="DIOX_N"/>
    <property type="match status" value="2"/>
</dbReference>
<dbReference type="Gene3D" id="2.60.120.330">
    <property type="entry name" value="B-lactam Antibiotic, Isopenicillin N Synthase, Chain"/>
    <property type="match status" value="2"/>
</dbReference>
<comment type="similarity">
    <text evidence="1">Belongs to the iron/ascorbate-dependent oxidoreductase family.</text>
</comment>
<keyword evidence="3" id="KW-0408">Iron</keyword>
<dbReference type="EMBL" id="JARKNE010000012">
    <property type="protein sequence ID" value="KAK5777455.1"/>
    <property type="molecule type" value="Genomic_DNA"/>
</dbReference>
<dbReference type="Pfam" id="PF03171">
    <property type="entry name" value="2OG-FeII_Oxy"/>
    <property type="match status" value="2"/>
</dbReference>
<sequence>MDTKVVSRGFAGSLPVDSVQALASKNLKNIPSRYIRPEVEFVVSIGESQQIPVIDMSKLDRDDEQKKLHQACKDWGFFQLINHGIADEVIEKMKIDTQEFFKLPLEEKLAYAQLPNEIEGYGQTLVRSADQKLDWNDMLFLFPLPVPLRNMRFWPTNPPSFRETFDKYSTELQKVTIYLIKRIAKTLGTDPEMLSSFFEDGVQAIRTNYYPPCAEASKVFGASPHSDSTGLTLLLQVNEVEGLQIKKHEKWVPVKPIPGALIVNIGDIIEIMSNGEYRSIEHRVVVNQEKERLLMVAFQNPKVGTEIGPLADLVKTKKAQYKTMSLEEYLILRLSGKDMLNSLPVENVQTLASKNLNNIPSRYIRPEVEFDVVSVDESQQIPVIDMSKLDHDDEQKKLHQACKDWGFFQLINHGVADEVIEKMKTDTQEFFNLPLEEKMAYAKIPNYLEGYGQAFVLSEDQKLDWGDMLFLFGLPVSIRDPRFRPTNPPSLGASFDKYSMKLHKVMIYLMKLMANNLGTDPEMLASFFEDGIQGIRMNYYPPCAEASKVYGLAPHSDATGLTLLLQVNEVEGLQIKRNEKWVPVKPIPAAFIINIGDMMEIMSNGEYKSIEHRAVVNPEKERLSIAAFHNPKSCTQIGPLPDLIKTNKALYKTVSFEEFMKLKMSSKLDGKFMVKKLKL</sequence>
<evidence type="ECO:0000256" key="1">
    <source>
        <dbReference type="ARBA" id="ARBA00008056"/>
    </source>
</evidence>
<dbReference type="Proteomes" id="UP001358586">
    <property type="component" value="Chromosome 12"/>
</dbReference>
<feature type="domain" description="Fe2OG dioxygenase" evidence="4">
    <location>
        <begin position="201"/>
        <end position="301"/>
    </location>
</feature>
<protein>
    <recommendedName>
        <fullName evidence="4">Fe2OG dioxygenase domain-containing protein</fullName>
    </recommendedName>
</protein>
<name>A0ABR0MVV6_GOSAR</name>
<dbReference type="SUPFAM" id="SSF51197">
    <property type="entry name" value="Clavaminate synthase-like"/>
    <property type="match status" value="2"/>
</dbReference>
<keyword evidence="2" id="KW-0479">Metal-binding</keyword>
<evidence type="ECO:0000259" key="4">
    <source>
        <dbReference type="PROSITE" id="PS51471"/>
    </source>
</evidence>
<dbReference type="InterPro" id="IPR050295">
    <property type="entry name" value="Plant_2OG-oxidoreductases"/>
</dbReference>
<proteinExistence type="inferred from homology"/>
<accession>A0ABR0MVV6</accession>
<evidence type="ECO:0000313" key="6">
    <source>
        <dbReference type="Proteomes" id="UP001358586"/>
    </source>
</evidence>
<dbReference type="PANTHER" id="PTHR47991">
    <property type="entry name" value="OXOGLUTARATE/IRON-DEPENDENT DIOXYGENASE"/>
    <property type="match status" value="1"/>
</dbReference>
<evidence type="ECO:0000256" key="3">
    <source>
        <dbReference type="ARBA" id="ARBA00023004"/>
    </source>
</evidence>
<evidence type="ECO:0000256" key="2">
    <source>
        <dbReference type="ARBA" id="ARBA00022723"/>
    </source>
</evidence>
<organism evidence="5 6">
    <name type="scientific">Gossypium arboreum</name>
    <name type="common">Tree cotton</name>
    <name type="synonym">Gossypium nanking</name>
    <dbReference type="NCBI Taxonomy" id="29729"/>
    <lineage>
        <taxon>Eukaryota</taxon>
        <taxon>Viridiplantae</taxon>
        <taxon>Streptophyta</taxon>
        <taxon>Embryophyta</taxon>
        <taxon>Tracheophyta</taxon>
        <taxon>Spermatophyta</taxon>
        <taxon>Magnoliopsida</taxon>
        <taxon>eudicotyledons</taxon>
        <taxon>Gunneridae</taxon>
        <taxon>Pentapetalae</taxon>
        <taxon>rosids</taxon>
        <taxon>malvids</taxon>
        <taxon>Malvales</taxon>
        <taxon>Malvaceae</taxon>
        <taxon>Malvoideae</taxon>
        <taxon>Gossypium</taxon>
    </lineage>
</organism>
<keyword evidence="6" id="KW-1185">Reference proteome</keyword>
<dbReference type="InterPro" id="IPR005123">
    <property type="entry name" value="Oxoglu/Fe-dep_dioxygenase_dom"/>
</dbReference>
<comment type="caution">
    <text evidence="5">The sequence shown here is derived from an EMBL/GenBank/DDBJ whole genome shotgun (WGS) entry which is preliminary data.</text>
</comment>